<dbReference type="PANTHER" id="PTHR34874">
    <property type="entry name" value="PROTEIN YCHN"/>
    <property type="match status" value="1"/>
</dbReference>
<dbReference type="Pfam" id="PF02635">
    <property type="entry name" value="DsrE"/>
    <property type="match status" value="1"/>
</dbReference>
<dbReference type="EMBL" id="FOMJ01000007">
    <property type="protein sequence ID" value="SFD65895.1"/>
    <property type="molecule type" value="Genomic_DNA"/>
</dbReference>
<protein>
    <submittedName>
        <fullName evidence="1">Uncharacterized protein involved in oxidation of intracellular sulfur</fullName>
    </submittedName>
</protein>
<dbReference type="AlphaFoldDB" id="A0A1I1U5C7"/>
<reference evidence="1 2" key="1">
    <citation type="submission" date="2016-10" db="EMBL/GenBank/DDBJ databases">
        <authorList>
            <person name="de Groot N.N."/>
        </authorList>
    </citation>
    <scope>NUCLEOTIDE SEQUENCE [LARGE SCALE GENOMIC DNA]</scope>
    <source>
        <strain evidence="1 2">HL3</strain>
    </source>
</reference>
<dbReference type="OrthoDB" id="9807918at2"/>
<dbReference type="SUPFAM" id="SSF75169">
    <property type="entry name" value="DsrEFH-like"/>
    <property type="match status" value="1"/>
</dbReference>
<sequence>MNYLFILNDSPYGSERTFNAVRLAESLIRQEGNAVRLFLMGDAAVAGHGGQKVPKGYYNLQQMLSIVVRHGGEIGVCGTCMDARGIKAEELFEGAHRSTMDELTQWTTAAEKVLVF</sequence>
<organism evidence="1 2">
    <name type="scientific">Thiohalospira halophila DSM 15071</name>
    <dbReference type="NCBI Taxonomy" id="1123397"/>
    <lineage>
        <taxon>Bacteria</taxon>
        <taxon>Pseudomonadati</taxon>
        <taxon>Pseudomonadota</taxon>
        <taxon>Gammaproteobacteria</taxon>
        <taxon>Thiohalospirales</taxon>
        <taxon>Thiohalospiraceae</taxon>
        <taxon>Thiohalospira</taxon>
    </lineage>
</organism>
<dbReference type="RefSeq" id="WP_093428671.1">
    <property type="nucleotide sequence ID" value="NZ_FOMJ01000007.1"/>
</dbReference>
<proteinExistence type="predicted"/>
<dbReference type="InterPro" id="IPR027396">
    <property type="entry name" value="DsrEFH-like"/>
</dbReference>
<dbReference type="Proteomes" id="UP000198611">
    <property type="component" value="Unassembled WGS sequence"/>
</dbReference>
<dbReference type="STRING" id="1123397.SAMN05660831_02033"/>
<accession>A0A1I1U5C7</accession>
<keyword evidence="2" id="KW-1185">Reference proteome</keyword>
<dbReference type="InterPro" id="IPR003787">
    <property type="entry name" value="Sulphur_relay_DsrE/F-like"/>
</dbReference>
<dbReference type="PANTHER" id="PTHR34874:SF1">
    <property type="entry name" value="PROTEIN YCHN"/>
    <property type="match status" value="1"/>
</dbReference>
<dbReference type="Gene3D" id="3.40.1260.10">
    <property type="entry name" value="DsrEFH-like"/>
    <property type="match status" value="1"/>
</dbReference>
<evidence type="ECO:0000313" key="2">
    <source>
        <dbReference type="Proteomes" id="UP000198611"/>
    </source>
</evidence>
<evidence type="ECO:0000313" key="1">
    <source>
        <dbReference type="EMBL" id="SFD65895.1"/>
    </source>
</evidence>
<gene>
    <name evidence="1" type="ORF">SAMN05660831_02033</name>
</gene>
<dbReference type="GO" id="GO:0005829">
    <property type="term" value="C:cytosol"/>
    <property type="evidence" value="ECO:0007669"/>
    <property type="project" value="TreeGrafter"/>
</dbReference>
<name>A0A1I1U5C7_9GAMM</name>